<dbReference type="KEGG" id="bgt:106067151"/>
<evidence type="ECO:0000313" key="1">
    <source>
        <dbReference type="EnsemblMetazoa" id="BGLB020655-PA"/>
    </source>
</evidence>
<accession>A0A2C9KK83</accession>
<dbReference type="Proteomes" id="UP000076420">
    <property type="component" value="Unassembled WGS sequence"/>
</dbReference>
<evidence type="ECO:0000313" key="2">
    <source>
        <dbReference type="Proteomes" id="UP000076420"/>
    </source>
</evidence>
<reference evidence="1" key="1">
    <citation type="submission" date="2020-05" db="UniProtKB">
        <authorList>
            <consortium name="EnsemblMetazoa"/>
        </authorList>
    </citation>
    <scope>IDENTIFICATION</scope>
    <source>
        <strain evidence="1">BB02</strain>
    </source>
</reference>
<proteinExistence type="predicted"/>
<gene>
    <name evidence="1" type="primary">106067151</name>
</gene>
<sequence>NDRELVKIQVLSSANIYLTLDSQGTVHIWDAFTLCIVYTWSMQGVDDFRIMEHKTEQNFRLENITLLTKGEDKLCSYEMLTKSVKEFMPRADLARFSKWPQTDDDIFVATCAVDNEDGQMTVSLQNFAETSPHK</sequence>
<name>A0A2C9KK83_BIOGL</name>
<dbReference type="EnsemblMetazoa" id="BGLB020655-RA">
    <property type="protein sequence ID" value="BGLB020655-PA"/>
    <property type="gene ID" value="BGLB020655"/>
</dbReference>
<dbReference type="VEuPathDB" id="VectorBase:BGLB020655"/>
<protein>
    <submittedName>
        <fullName evidence="1">Uncharacterized protein</fullName>
    </submittedName>
</protein>
<dbReference type="AlphaFoldDB" id="A0A2C9KK83"/>
<dbReference type="VEuPathDB" id="VectorBase:BGLAX_048936"/>
<organism evidence="1 2">
    <name type="scientific">Biomphalaria glabrata</name>
    <name type="common">Bloodfluke planorb</name>
    <name type="synonym">Freshwater snail</name>
    <dbReference type="NCBI Taxonomy" id="6526"/>
    <lineage>
        <taxon>Eukaryota</taxon>
        <taxon>Metazoa</taxon>
        <taxon>Spiralia</taxon>
        <taxon>Lophotrochozoa</taxon>
        <taxon>Mollusca</taxon>
        <taxon>Gastropoda</taxon>
        <taxon>Heterobranchia</taxon>
        <taxon>Euthyneura</taxon>
        <taxon>Panpulmonata</taxon>
        <taxon>Hygrophila</taxon>
        <taxon>Lymnaeoidea</taxon>
        <taxon>Planorbidae</taxon>
        <taxon>Biomphalaria</taxon>
    </lineage>
</organism>